<sequence>MLKVGWNAWNDNDEIRTLLCQTLIPDSISQRLKDLKSIADKPENDKTHVLTECKNVEIVELGKEGRLRVCGLGVSDIRVIVECVEPLVVVLQNIGQK</sequence>
<evidence type="ECO:0000313" key="1">
    <source>
        <dbReference type="EMBL" id="KAA6390760.1"/>
    </source>
</evidence>
<name>A0A5J4W7H5_9EUKA</name>
<proteinExistence type="predicted"/>
<dbReference type="EMBL" id="SNRW01003116">
    <property type="protein sequence ID" value="KAA6390760.1"/>
    <property type="molecule type" value="Genomic_DNA"/>
</dbReference>
<reference evidence="1 2" key="1">
    <citation type="submission" date="2019-03" db="EMBL/GenBank/DDBJ databases">
        <title>Single cell metagenomics reveals metabolic interactions within the superorganism composed of flagellate Streblomastix strix and complex community of Bacteroidetes bacteria on its surface.</title>
        <authorList>
            <person name="Treitli S.C."/>
            <person name="Kolisko M."/>
            <person name="Husnik F."/>
            <person name="Keeling P."/>
            <person name="Hampl V."/>
        </authorList>
    </citation>
    <scope>NUCLEOTIDE SEQUENCE [LARGE SCALE GENOMIC DNA]</scope>
    <source>
        <strain evidence="1">ST1C</strain>
    </source>
</reference>
<protein>
    <submittedName>
        <fullName evidence="1">Uncharacterized protein</fullName>
    </submittedName>
</protein>
<gene>
    <name evidence="1" type="ORF">EZS28_013716</name>
</gene>
<comment type="caution">
    <text evidence="1">The sequence shown here is derived from an EMBL/GenBank/DDBJ whole genome shotgun (WGS) entry which is preliminary data.</text>
</comment>
<accession>A0A5J4W7H5</accession>
<dbReference type="Proteomes" id="UP000324800">
    <property type="component" value="Unassembled WGS sequence"/>
</dbReference>
<dbReference type="AlphaFoldDB" id="A0A5J4W7H5"/>
<evidence type="ECO:0000313" key="2">
    <source>
        <dbReference type="Proteomes" id="UP000324800"/>
    </source>
</evidence>
<organism evidence="1 2">
    <name type="scientific">Streblomastix strix</name>
    <dbReference type="NCBI Taxonomy" id="222440"/>
    <lineage>
        <taxon>Eukaryota</taxon>
        <taxon>Metamonada</taxon>
        <taxon>Preaxostyla</taxon>
        <taxon>Oxymonadida</taxon>
        <taxon>Streblomastigidae</taxon>
        <taxon>Streblomastix</taxon>
    </lineage>
</organism>